<gene>
    <name evidence="2" type="ORF">QO231_08230</name>
</gene>
<feature type="domain" description="UspA" evidence="1">
    <location>
        <begin position="1"/>
        <end position="132"/>
    </location>
</feature>
<dbReference type="CDD" id="cd00293">
    <property type="entry name" value="USP-like"/>
    <property type="match status" value="1"/>
</dbReference>
<organism evidence="2 3">
    <name type="scientific">Sedimentitalea todarodis</name>
    <dbReference type="NCBI Taxonomy" id="1631240"/>
    <lineage>
        <taxon>Bacteria</taxon>
        <taxon>Pseudomonadati</taxon>
        <taxon>Pseudomonadota</taxon>
        <taxon>Alphaproteobacteria</taxon>
        <taxon>Rhodobacterales</taxon>
        <taxon>Paracoccaceae</taxon>
        <taxon>Sedimentitalea</taxon>
    </lineage>
</organism>
<evidence type="ECO:0000259" key="1">
    <source>
        <dbReference type="Pfam" id="PF00582"/>
    </source>
</evidence>
<comment type="caution">
    <text evidence="2">The sequence shown here is derived from an EMBL/GenBank/DDBJ whole genome shotgun (WGS) entry which is preliminary data.</text>
</comment>
<accession>A0ABU3VCD6</accession>
<proteinExistence type="predicted"/>
<evidence type="ECO:0000313" key="3">
    <source>
        <dbReference type="Proteomes" id="UP001255416"/>
    </source>
</evidence>
<protein>
    <submittedName>
        <fullName evidence="2">Universal stress protein</fullName>
    </submittedName>
</protein>
<dbReference type="Gene3D" id="3.40.50.620">
    <property type="entry name" value="HUPs"/>
    <property type="match status" value="1"/>
</dbReference>
<dbReference type="EMBL" id="JASMWN010000005">
    <property type="protein sequence ID" value="MDU9003840.1"/>
    <property type="molecule type" value="Genomic_DNA"/>
</dbReference>
<dbReference type="Pfam" id="PF00582">
    <property type="entry name" value="Usp"/>
    <property type="match status" value="1"/>
</dbReference>
<sequence length="134" mass="14032">MVPVDLVHAARLGRALKVAAELAGLYNAEICFVAVTASTPGPAGHNPQEFAAKLEAFAQSEAETHGVAASSHSIISHDPAIDMDRALLKAREEIGADLVVMASHVPGIADYLFPSHGGRMAQHAGVSVMIVREE</sequence>
<dbReference type="Proteomes" id="UP001255416">
    <property type="component" value="Unassembled WGS sequence"/>
</dbReference>
<dbReference type="InterPro" id="IPR006016">
    <property type="entry name" value="UspA"/>
</dbReference>
<dbReference type="SUPFAM" id="SSF52402">
    <property type="entry name" value="Adenine nucleotide alpha hydrolases-like"/>
    <property type="match status" value="1"/>
</dbReference>
<dbReference type="RefSeq" id="WP_316775041.1">
    <property type="nucleotide sequence ID" value="NZ_JASMWN010000005.1"/>
</dbReference>
<keyword evidence="3" id="KW-1185">Reference proteome</keyword>
<name>A0ABU3VCD6_9RHOB</name>
<reference evidence="3" key="1">
    <citation type="submission" date="2023-05" db="EMBL/GenBank/DDBJ databases">
        <title>Sedimentitalea sp. nov. JM2-8.</title>
        <authorList>
            <person name="Huang J."/>
        </authorList>
    </citation>
    <scope>NUCLEOTIDE SEQUENCE [LARGE SCALE GENOMIC DNA]</scope>
    <source>
        <strain evidence="3">KHS03</strain>
    </source>
</reference>
<evidence type="ECO:0000313" key="2">
    <source>
        <dbReference type="EMBL" id="MDU9003840.1"/>
    </source>
</evidence>
<dbReference type="InterPro" id="IPR014729">
    <property type="entry name" value="Rossmann-like_a/b/a_fold"/>
</dbReference>